<dbReference type="Gene3D" id="3.30.1340.30">
    <property type="match status" value="3"/>
</dbReference>
<dbReference type="SMART" id="SM00749">
    <property type="entry name" value="BON"/>
    <property type="match status" value="1"/>
</dbReference>
<dbReference type="RefSeq" id="WP_213042707.1">
    <property type="nucleotide sequence ID" value="NZ_CAJNBJ010000016.1"/>
</dbReference>
<keyword evidence="3" id="KW-1185">Reference proteome</keyword>
<evidence type="ECO:0000313" key="2">
    <source>
        <dbReference type="EMBL" id="CAE6759186.1"/>
    </source>
</evidence>
<comment type="caution">
    <text evidence="2">The sequence shown here is derived from an EMBL/GenBank/DDBJ whole genome shotgun (WGS) entry which is preliminary data.</text>
</comment>
<evidence type="ECO:0000313" key="3">
    <source>
        <dbReference type="Proteomes" id="UP000675880"/>
    </source>
</evidence>
<dbReference type="InterPro" id="IPR007055">
    <property type="entry name" value="BON_dom"/>
</dbReference>
<dbReference type="InterPro" id="IPR051686">
    <property type="entry name" value="Lipoprotein_DolP"/>
</dbReference>
<feature type="domain" description="BON" evidence="1">
    <location>
        <begin position="172"/>
        <end position="240"/>
    </location>
</feature>
<organism evidence="2 3">
    <name type="scientific">Nitrospira defluvii</name>
    <dbReference type="NCBI Taxonomy" id="330214"/>
    <lineage>
        <taxon>Bacteria</taxon>
        <taxon>Pseudomonadati</taxon>
        <taxon>Nitrospirota</taxon>
        <taxon>Nitrospiria</taxon>
        <taxon>Nitrospirales</taxon>
        <taxon>Nitrospiraceae</taxon>
        <taxon>Nitrospira</taxon>
    </lineage>
</organism>
<dbReference type="InterPro" id="IPR014004">
    <property type="entry name" value="Transpt-assoc_nodulatn_dom_bac"/>
</dbReference>
<proteinExistence type="predicted"/>
<sequence length="241" mass="26791">MQEQPILKEVRAAFEHEPRINLRKYPIHMAFAEGVLTLEGEVEHVAAKKLAMELAIAVRGVTGIVDRLHVTPSMRMGDGAILDAVRDVLLQEPCLQTCTIQVKHKGTWETVREVTANPHGVIQVSVRDGVVLLDDHVTSLTQKRQAGLLAWWVPGSRDVINGMEVVPPQEDSDEDLAESVRLALKKDPFVNVERIRVTVEKAVVTLEGDLPSSPQKDMAECDAWYVFGVDKVVNRLEVRAP</sequence>
<evidence type="ECO:0000259" key="1">
    <source>
        <dbReference type="PROSITE" id="PS50914"/>
    </source>
</evidence>
<gene>
    <name evidence="2" type="ORF">NSPZN2_30557</name>
</gene>
<dbReference type="Proteomes" id="UP000675880">
    <property type="component" value="Unassembled WGS sequence"/>
</dbReference>
<reference evidence="2 3" key="1">
    <citation type="submission" date="2021-02" db="EMBL/GenBank/DDBJ databases">
        <authorList>
            <person name="Han P."/>
        </authorList>
    </citation>
    <scope>NUCLEOTIDE SEQUENCE [LARGE SCALE GENOMIC DNA]</scope>
    <source>
        <strain evidence="2">Candidatus Nitrospira sp. ZN2</strain>
    </source>
</reference>
<dbReference type="PROSITE" id="PS50914">
    <property type="entry name" value="BON"/>
    <property type="match status" value="2"/>
</dbReference>
<accession>A0ABM8RL71</accession>
<dbReference type="Pfam" id="PF04972">
    <property type="entry name" value="BON"/>
    <property type="match status" value="3"/>
</dbReference>
<protein>
    <submittedName>
        <fullName evidence="2">BON domain-containing protein</fullName>
    </submittedName>
</protein>
<dbReference type="PANTHER" id="PTHR34606:SF15">
    <property type="entry name" value="BON DOMAIN-CONTAINING PROTEIN"/>
    <property type="match status" value="1"/>
</dbReference>
<dbReference type="EMBL" id="CAJNBJ010000016">
    <property type="protein sequence ID" value="CAE6759186.1"/>
    <property type="molecule type" value="Genomic_DNA"/>
</dbReference>
<feature type="domain" description="BON" evidence="1">
    <location>
        <begin position="2"/>
        <end position="72"/>
    </location>
</feature>
<dbReference type="PANTHER" id="PTHR34606">
    <property type="entry name" value="BON DOMAIN-CONTAINING PROTEIN"/>
    <property type="match status" value="1"/>
</dbReference>
<name>A0ABM8RL71_9BACT</name>